<name>A0A1X9I978_9CAUD</name>
<protein>
    <submittedName>
        <fullName evidence="1">Uncharacterized protein</fullName>
    </submittedName>
</protein>
<accession>A0A1X9I978</accession>
<gene>
    <name evidence="1" type="ORF">vB_SenM-2_189</name>
</gene>
<evidence type="ECO:0000313" key="1">
    <source>
        <dbReference type="EMBL" id="ANT44647.1"/>
    </source>
</evidence>
<sequence length="40" mass="4617">MGYYAAIRTSESFAFDLFGSFLKTRKVTHNENENHGYNTV</sequence>
<dbReference type="Proteomes" id="UP000224711">
    <property type="component" value="Segment"/>
</dbReference>
<proteinExistence type="predicted"/>
<dbReference type="EMBL" id="KX171211">
    <property type="protein sequence ID" value="ANT44647.1"/>
    <property type="molecule type" value="Genomic_DNA"/>
</dbReference>
<evidence type="ECO:0000313" key="2">
    <source>
        <dbReference type="Proteomes" id="UP000224711"/>
    </source>
</evidence>
<organism evidence="1 2">
    <name type="scientific">Salmonella phage vB_SenM-2</name>
    <dbReference type="NCBI Taxonomy" id="1868843"/>
    <lineage>
        <taxon>Viruses</taxon>
        <taxon>Duplodnaviria</taxon>
        <taxon>Heunggongvirae</taxon>
        <taxon>Uroviricota</taxon>
        <taxon>Caudoviricetes</taxon>
        <taxon>Pantevenvirales</taxon>
        <taxon>Ackermannviridae</taxon>
        <taxon>Cvivirinae</taxon>
        <taxon>Kuttervirus</taxon>
        <taxon>Kuttervirus Det7</taxon>
    </lineage>
</organism>
<reference evidence="2" key="1">
    <citation type="submission" date="2016-04" db="EMBL/GenBank/DDBJ databases">
        <authorList>
            <person name="Gasior T."/>
        </authorList>
    </citation>
    <scope>NUCLEOTIDE SEQUENCE [LARGE SCALE GENOMIC DNA]</scope>
</reference>